<sequence length="214" mass="23692">MKGDDVTSHGSYLDDYFYEYFYECFSSQDSQRSASSQDSQISIGSDDTDDTVVGTVVGTVDAAVEYIVWSATRAAFDAWAADRTRRRCRWRCCRCRYLNRMPRSRLIMTHCRNPAPFGKSVGGTGEEAGAGEGGSCPRDESGEAHMGPGACCVILVPRGAEPAAEERVVSFLVGKECKEKKHRCGLVHIFAMKACRERIGNQFIDYSVLKNIKV</sequence>
<accession>A0AAD9HSH7</accession>
<protein>
    <submittedName>
        <fullName evidence="1">Uncharacterized protein</fullName>
    </submittedName>
</protein>
<dbReference type="EMBL" id="MU842816">
    <property type="protein sequence ID" value="KAK2034188.1"/>
    <property type="molecule type" value="Genomic_DNA"/>
</dbReference>
<comment type="caution">
    <text evidence="1">The sequence shown here is derived from an EMBL/GenBank/DDBJ whole genome shotgun (WGS) entry which is preliminary data.</text>
</comment>
<evidence type="ECO:0000313" key="2">
    <source>
        <dbReference type="Proteomes" id="UP001232148"/>
    </source>
</evidence>
<proteinExistence type="predicted"/>
<reference evidence="1" key="1">
    <citation type="submission" date="2021-06" db="EMBL/GenBank/DDBJ databases">
        <title>Comparative genomics, transcriptomics and evolutionary studies reveal genomic signatures of adaptation to plant cell wall in hemibiotrophic fungi.</title>
        <authorList>
            <consortium name="DOE Joint Genome Institute"/>
            <person name="Baroncelli R."/>
            <person name="Diaz J.F."/>
            <person name="Benocci T."/>
            <person name="Peng M."/>
            <person name="Battaglia E."/>
            <person name="Haridas S."/>
            <person name="Andreopoulos W."/>
            <person name="Labutti K."/>
            <person name="Pangilinan J."/>
            <person name="Floch G.L."/>
            <person name="Makela M.R."/>
            <person name="Henrissat B."/>
            <person name="Grigoriev I.V."/>
            <person name="Crouch J.A."/>
            <person name="De Vries R.P."/>
            <person name="Sukno S.A."/>
            <person name="Thon M.R."/>
        </authorList>
    </citation>
    <scope>NUCLEOTIDE SEQUENCE</scope>
    <source>
        <strain evidence="1">MAFF235873</strain>
    </source>
</reference>
<gene>
    <name evidence="1" type="ORF">LX32DRAFT_679289</name>
</gene>
<dbReference type="AlphaFoldDB" id="A0AAD9HSH7"/>
<organism evidence="1 2">
    <name type="scientific">Colletotrichum zoysiae</name>
    <dbReference type="NCBI Taxonomy" id="1216348"/>
    <lineage>
        <taxon>Eukaryota</taxon>
        <taxon>Fungi</taxon>
        <taxon>Dikarya</taxon>
        <taxon>Ascomycota</taxon>
        <taxon>Pezizomycotina</taxon>
        <taxon>Sordariomycetes</taxon>
        <taxon>Hypocreomycetidae</taxon>
        <taxon>Glomerellales</taxon>
        <taxon>Glomerellaceae</taxon>
        <taxon>Colletotrichum</taxon>
        <taxon>Colletotrichum graminicola species complex</taxon>
    </lineage>
</organism>
<keyword evidence="2" id="KW-1185">Reference proteome</keyword>
<evidence type="ECO:0000313" key="1">
    <source>
        <dbReference type="EMBL" id="KAK2034188.1"/>
    </source>
</evidence>
<name>A0AAD9HSH7_9PEZI</name>
<dbReference type="Proteomes" id="UP001232148">
    <property type="component" value="Unassembled WGS sequence"/>
</dbReference>